<evidence type="ECO:0000256" key="2">
    <source>
        <dbReference type="ARBA" id="ARBA00007699"/>
    </source>
</evidence>
<dbReference type="InParanoid" id="A0A0G4EJ13"/>
<dbReference type="OMA" id="IETFCMS"/>
<feature type="compositionally biased region" description="Basic and acidic residues" evidence="5">
    <location>
        <begin position="275"/>
        <end position="290"/>
    </location>
</feature>
<feature type="domain" description="OCT" evidence="7">
    <location>
        <begin position="491"/>
        <end position="573"/>
    </location>
</feature>
<dbReference type="GO" id="GO:0005739">
    <property type="term" value="C:mitochondrion"/>
    <property type="evidence" value="ECO:0007669"/>
    <property type="project" value="TreeGrafter"/>
</dbReference>
<dbReference type="PROSITE" id="PS51881">
    <property type="entry name" value="OCT"/>
    <property type="match status" value="1"/>
</dbReference>
<dbReference type="Gene3D" id="3.30.300.350">
    <property type="entry name" value="GTP-binding protein OBG, C-terminal domain"/>
    <property type="match status" value="1"/>
</dbReference>
<dbReference type="InterPro" id="IPR027417">
    <property type="entry name" value="P-loop_NTPase"/>
</dbReference>
<dbReference type="PROSITE" id="PS51710">
    <property type="entry name" value="G_OBG"/>
    <property type="match status" value="1"/>
</dbReference>
<sequence>MGRDDLSFIALAPRIRRSAAWHTRRRRGKANRVCEGVRMMVNVEGSLKKDKRLDLQFYDQADVYVRGGSGGPGAVTFKPLRGRGQGPPNGGSGGRGGSVYLLCDNKMNTLQGLRGRASFRASHGEAGGFGFKTGKNAPDVIIRVPPGTVVKDPGTDETLATLSLSGDKWLAARGGNAGVGNGPPNAKASQGRVAFTGRSAPPQAGEKRWIRLELSLLADIGLAGIPNAGKSTLLSTVTNARPKIANYPFTTLVPNLGVWEPSQSILVHNTKRKERAHDDDRDRAQEKDSDSDSGNGVDGDGDGGVLGLKHSLSVQKRKKGASSKGLVLLDIPGLVEGAHKGVGLGLAFLRHVERCRVIFHIVSGASVDPVGDFRALNDELLLFNPRLLEKPHVVVLNKIDLPEVRARLPELRERLLEAMGHERLVCISAATGEGVEELMQRTRNLVDKRERMEDERLLTALADDEGGDDTRDAAGAEGEDATTSTSSSSSSSSGRPDGYWIENISLGKWRIGGDKVTKAASLSDWTYYSAEERFCRVLDAIGFLAALEGRGAREGDEIEIAGASKRIRLMFPTTVVGT</sequence>
<keyword evidence="3" id="KW-0547">Nucleotide-binding</keyword>
<feature type="region of interest" description="Disordered" evidence="5">
    <location>
        <begin position="270"/>
        <end position="303"/>
    </location>
</feature>
<evidence type="ECO:0008006" key="11">
    <source>
        <dbReference type="Google" id="ProtNLM"/>
    </source>
</evidence>
<dbReference type="Pfam" id="PF01018">
    <property type="entry name" value="GTP1_OBG"/>
    <property type="match status" value="1"/>
</dbReference>
<evidence type="ECO:0000259" key="7">
    <source>
        <dbReference type="PROSITE" id="PS51881"/>
    </source>
</evidence>
<dbReference type="InterPro" id="IPR006169">
    <property type="entry name" value="GTP1_OBG_dom"/>
</dbReference>
<dbReference type="PANTHER" id="PTHR11702">
    <property type="entry name" value="DEVELOPMENTALLY REGULATED GTP-BINDING PROTEIN-RELATED"/>
    <property type="match status" value="1"/>
</dbReference>
<evidence type="ECO:0000259" key="6">
    <source>
        <dbReference type="PROSITE" id="PS51710"/>
    </source>
</evidence>
<evidence type="ECO:0000256" key="3">
    <source>
        <dbReference type="ARBA" id="ARBA00022741"/>
    </source>
</evidence>
<dbReference type="CDD" id="cd01898">
    <property type="entry name" value="Obg"/>
    <property type="match status" value="1"/>
</dbReference>
<evidence type="ECO:0000256" key="5">
    <source>
        <dbReference type="SAM" id="MobiDB-lite"/>
    </source>
</evidence>
<dbReference type="PRINTS" id="PR00326">
    <property type="entry name" value="GTP1OBG"/>
</dbReference>
<dbReference type="Pfam" id="PF09269">
    <property type="entry name" value="DUF1967"/>
    <property type="match status" value="1"/>
</dbReference>
<feature type="domain" description="Obg" evidence="8">
    <location>
        <begin position="55"/>
        <end position="217"/>
    </location>
</feature>
<keyword evidence="4" id="KW-0342">GTP-binding</keyword>
<dbReference type="FunCoup" id="A0A0G4EJ13">
    <property type="interactions" value="71"/>
</dbReference>
<dbReference type="PANTHER" id="PTHR11702:SF44">
    <property type="entry name" value="GTP-BINDING PROTEIN OBGC, CHLOROPLASTIC"/>
    <property type="match status" value="1"/>
</dbReference>
<name>A0A0G4EJ13_VITBC</name>
<dbReference type="InterPro" id="IPR036726">
    <property type="entry name" value="GTP1_OBG_dom_sf"/>
</dbReference>
<feature type="domain" description="OBG-type G" evidence="6">
    <location>
        <begin position="218"/>
        <end position="447"/>
    </location>
</feature>
<gene>
    <name evidence="9" type="ORF">Vbra_7480</name>
</gene>
<comment type="similarity">
    <text evidence="2">Belongs to the TRAFAC class OBG-HflX-like GTPase superfamily. OBG GTPase family.</text>
</comment>
<dbReference type="InterPro" id="IPR006073">
    <property type="entry name" value="GTP-bd"/>
</dbReference>
<dbReference type="PROSITE" id="PS00905">
    <property type="entry name" value="GTP1_OBG"/>
    <property type="match status" value="1"/>
</dbReference>
<organism evidence="9 10">
    <name type="scientific">Vitrella brassicaformis (strain CCMP3155)</name>
    <dbReference type="NCBI Taxonomy" id="1169540"/>
    <lineage>
        <taxon>Eukaryota</taxon>
        <taxon>Sar</taxon>
        <taxon>Alveolata</taxon>
        <taxon>Colpodellida</taxon>
        <taxon>Vitrellaceae</taxon>
        <taxon>Vitrella</taxon>
    </lineage>
</organism>
<dbReference type="InterPro" id="IPR015349">
    <property type="entry name" value="OCT_dom"/>
</dbReference>
<dbReference type="OrthoDB" id="347018at2759"/>
<dbReference type="EMBL" id="CDMY01000242">
    <property type="protein sequence ID" value="CEL95984.1"/>
    <property type="molecule type" value="Genomic_DNA"/>
</dbReference>
<feature type="region of interest" description="Disordered" evidence="5">
    <location>
        <begin position="459"/>
        <end position="496"/>
    </location>
</feature>
<dbReference type="GO" id="GO:0003924">
    <property type="term" value="F:GTPase activity"/>
    <property type="evidence" value="ECO:0007669"/>
    <property type="project" value="InterPro"/>
</dbReference>
<dbReference type="PhylomeDB" id="A0A0G4EJ13"/>
<evidence type="ECO:0000256" key="1">
    <source>
        <dbReference type="ARBA" id="ARBA00001946"/>
    </source>
</evidence>
<dbReference type="InterPro" id="IPR031167">
    <property type="entry name" value="G_OBG"/>
</dbReference>
<evidence type="ECO:0000259" key="8">
    <source>
        <dbReference type="PROSITE" id="PS51883"/>
    </source>
</evidence>
<dbReference type="GO" id="GO:0042254">
    <property type="term" value="P:ribosome biogenesis"/>
    <property type="evidence" value="ECO:0007669"/>
    <property type="project" value="UniProtKB-UniRule"/>
</dbReference>
<dbReference type="STRING" id="1169540.A0A0G4EJ13"/>
<dbReference type="SUPFAM" id="SSF82051">
    <property type="entry name" value="Obg GTP-binding protein N-terminal domain"/>
    <property type="match status" value="1"/>
</dbReference>
<feature type="compositionally biased region" description="Low complexity" evidence="5">
    <location>
        <begin position="482"/>
        <end position="493"/>
    </location>
</feature>
<evidence type="ECO:0000313" key="10">
    <source>
        <dbReference type="Proteomes" id="UP000041254"/>
    </source>
</evidence>
<comment type="cofactor">
    <cofactor evidence="1">
        <name>Mg(2+)</name>
        <dbReference type="ChEBI" id="CHEBI:18420"/>
    </cofactor>
</comment>
<reference evidence="9 10" key="1">
    <citation type="submission" date="2014-11" db="EMBL/GenBank/DDBJ databases">
        <authorList>
            <person name="Zhu J."/>
            <person name="Qi W."/>
            <person name="Song R."/>
        </authorList>
    </citation>
    <scope>NUCLEOTIDE SEQUENCE [LARGE SCALE GENOMIC DNA]</scope>
</reference>
<dbReference type="InterPro" id="IPR036346">
    <property type="entry name" value="GTP-bd_prot_GTP1/OBG_C_sf"/>
</dbReference>
<accession>A0A0G4EJ13</accession>
<dbReference type="InterPro" id="IPR006074">
    <property type="entry name" value="GTP1-OBG_CS"/>
</dbReference>
<evidence type="ECO:0000313" key="9">
    <source>
        <dbReference type="EMBL" id="CEL95984.1"/>
    </source>
</evidence>
<dbReference type="Gene3D" id="3.40.50.300">
    <property type="entry name" value="P-loop containing nucleotide triphosphate hydrolases"/>
    <property type="match status" value="1"/>
</dbReference>
<dbReference type="Gene3D" id="2.70.210.12">
    <property type="entry name" value="GTP1/OBG domain"/>
    <property type="match status" value="1"/>
</dbReference>
<keyword evidence="10" id="KW-1185">Reference proteome</keyword>
<protein>
    <recommendedName>
        <fullName evidence="11">Obg family GTPase CgtA</fullName>
    </recommendedName>
</protein>
<dbReference type="GO" id="GO:0005525">
    <property type="term" value="F:GTP binding"/>
    <property type="evidence" value="ECO:0007669"/>
    <property type="project" value="UniProtKB-KW"/>
</dbReference>
<dbReference type="Proteomes" id="UP000041254">
    <property type="component" value="Unassembled WGS sequence"/>
</dbReference>
<dbReference type="VEuPathDB" id="CryptoDB:Vbra_7480"/>
<evidence type="ECO:0000256" key="4">
    <source>
        <dbReference type="ARBA" id="ARBA00023134"/>
    </source>
</evidence>
<dbReference type="SUPFAM" id="SSF102741">
    <property type="entry name" value="Obg GTP-binding protein C-terminal domain"/>
    <property type="match status" value="1"/>
</dbReference>
<dbReference type="SUPFAM" id="SSF52540">
    <property type="entry name" value="P-loop containing nucleoside triphosphate hydrolases"/>
    <property type="match status" value="1"/>
</dbReference>
<dbReference type="AlphaFoldDB" id="A0A0G4EJ13"/>
<proteinExistence type="inferred from homology"/>
<dbReference type="InterPro" id="IPR045086">
    <property type="entry name" value="OBG_GTPase"/>
</dbReference>
<dbReference type="Pfam" id="PF01926">
    <property type="entry name" value="MMR_HSR1"/>
    <property type="match status" value="1"/>
</dbReference>
<dbReference type="PROSITE" id="PS51883">
    <property type="entry name" value="OBG"/>
    <property type="match status" value="1"/>
</dbReference>
<dbReference type="FunFam" id="2.70.210.12:FF:000001">
    <property type="entry name" value="GTPase Obg"/>
    <property type="match status" value="1"/>
</dbReference>